<keyword evidence="5" id="KW-1185">Reference proteome</keyword>
<evidence type="ECO:0000256" key="1">
    <source>
        <dbReference type="ARBA" id="ARBA00004613"/>
    </source>
</evidence>
<feature type="chain" id="PRO_5018595781" evidence="3">
    <location>
        <begin position="25"/>
        <end position="181"/>
    </location>
</feature>
<dbReference type="InterPro" id="IPR036444">
    <property type="entry name" value="PLipase_A2_dom_sf"/>
</dbReference>
<accession>A0A3Q3W8F5</accession>
<reference evidence="4" key="2">
    <citation type="submission" date="2025-09" db="UniProtKB">
        <authorList>
            <consortium name="Ensembl"/>
        </authorList>
    </citation>
    <scope>IDENTIFICATION</scope>
</reference>
<dbReference type="Ensembl" id="ENSMMOT00000008307.1">
    <property type="protein sequence ID" value="ENSMMOP00000008157.1"/>
    <property type="gene ID" value="ENSMMOG00000006332.1"/>
</dbReference>
<dbReference type="OMA" id="XLNIGIP"/>
<dbReference type="GO" id="GO:0006644">
    <property type="term" value="P:phospholipid metabolic process"/>
    <property type="evidence" value="ECO:0007669"/>
    <property type="project" value="InterPro"/>
</dbReference>
<dbReference type="PANTHER" id="PTHR12824:SF7">
    <property type="entry name" value="GROUP XIIA SECRETORY PHOSPHOLIPASE A2"/>
    <property type="match status" value="1"/>
</dbReference>
<dbReference type="GO" id="GO:0004623">
    <property type="term" value="F:phospholipase A2 activity"/>
    <property type="evidence" value="ECO:0007669"/>
    <property type="project" value="InterPro"/>
</dbReference>
<reference evidence="4" key="1">
    <citation type="submission" date="2025-08" db="UniProtKB">
        <authorList>
            <consortium name="Ensembl"/>
        </authorList>
    </citation>
    <scope>IDENTIFICATION</scope>
</reference>
<dbReference type="GO" id="GO:0005576">
    <property type="term" value="C:extracellular region"/>
    <property type="evidence" value="ECO:0007669"/>
    <property type="project" value="UniProtKB-SubCell"/>
</dbReference>
<protein>
    <submittedName>
        <fullName evidence="4">Uncharacterized protein</fullName>
    </submittedName>
</protein>
<dbReference type="PROSITE" id="PS51257">
    <property type="entry name" value="PROKAR_LIPOPROTEIN"/>
    <property type="match status" value="1"/>
</dbReference>
<dbReference type="SUPFAM" id="SSF48619">
    <property type="entry name" value="Phospholipase A2, PLA2"/>
    <property type="match status" value="1"/>
</dbReference>
<dbReference type="Proteomes" id="UP000261620">
    <property type="component" value="Unplaced"/>
</dbReference>
<dbReference type="PANTHER" id="PTHR12824">
    <property type="entry name" value="GROUP XII SECRETORY PHOSPHOLIPASE A2 FAMILY MEMBER"/>
    <property type="match status" value="1"/>
</dbReference>
<dbReference type="PROSITE" id="PS00118">
    <property type="entry name" value="PA2_HIS"/>
    <property type="match status" value="1"/>
</dbReference>
<dbReference type="GO" id="GO:0016042">
    <property type="term" value="P:lipid catabolic process"/>
    <property type="evidence" value="ECO:0007669"/>
    <property type="project" value="InterPro"/>
</dbReference>
<evidence type="ECO:0000256" key="2">
    <source>
        <dbReference type="ARBA" id="ARBA00022525"/>
    </source>
</evidence>
<dbReference type="InterPro" id="IPR033113">
    <property type="entry name" value="PLA2_histidine"/>
</dbReference>
<organism evidence="4 5">
    <name type="scientific">Mola mola</name>
    <name type="common">Ocean sunfish</name>
    <name type="synonym">Tetraodon mola</name>
    <dbReference type="NCBI Taxonomy" id="94237"/>
    <lineage>
        <taxon>Eukaryota</taxon>
        <taxon>Metazoa</taxon>
        <taxon>Chordata</taxon>
        <taxon>Craniata</taxon>
        <taxon>Vertebrata</taxon>
        <taxon>Euteleostomi</taxon>
        <taxon>Actinopterygii</taxon>
        <taxon>Neopterygii</taxon>
        <taxon>Teleostei</taxon>
        <taxon>Neoteleostei</taxon>
        <taxon>Acanthomorphata</taxon>
        <taxon>Eupercaria</taxon>
        <taxon>Tetraodontiformes</taxon>
        <taxon>Molidae</taxon>
        <taxon>Mola</taxon>
    </lineage>
</organism>
<keyword evidence="2" id="KW-0964">Secreted</keyword>
<dbReference type="GO" id="GO:0005509">
    <property type="term" value="F:calcium ion binding"/>
    <property type="evidence" value="ECO:0007669"/>
    <property type="project" value="InterPro"/>
</dbReference>
<evidence type="ECO:0000313" key="4">
    <source>
        <dbReference type="Ensembl" id="ENSMMOP00000008157.1"/>
    </source>
</evidence>
<dbReference type="AlphaFoldDB" id="A0A3Q3W8F5"/>
<dbReference type="Pfam" id="PF06951">
    <property type="entry name" value="PLA2G12"/>
    <property type="match status" value="1"/>
</dbReference>
<dbReference type="STRING" id="94237.ENSMMOP00000008157"/>
<comment type="subcellular location">
    <subcellularLocation>
        <location evidence="1">Secreted</location>
    </subcellularLocation>
</comment>
<dbReference type="GO" id="GO:0050482">
    <property type="term" value="P:arachidonate secretion"/>
    <property type="evidence" value="ECO:0007669"/>
    <property type="project" value="InterPro"/>
</dbReference>
<sequence length="181" mass="20543">MNHRGFVRVFLLGLYYGCLPSVSACKHEPETPDWRLTLKTIRNGIHKIDTYLNAALDLFGGDDGMCRYRCSYKPVPRPGYKQPPPNGCGSPLFGFQFDIGIPSMTKCCNWHDRCYDTGQCDTTSRYKLLNLRFPLFVLSSFAACESAVALLFDAVMHLGCKPYLDSQRESCVCQYEVNREL</sequence>
<name>A0A3Q3W8F5_MOLML</name>
<evidence type="ECO:0000256" key="3">
    <source>
        <dbReference type="SAM" id="SignalP"/>
    </source>
</evidence>
<dbReference type="InterPro" id="IPR010711">
    <property type="entry name" value="PLA2G12"/>
</dbReference>
<proteinExistence type="predicted"/>
<evidence type="ECO:0000313" key="5">
    <source>
        <dbReference type="Proteomes" id="UP000261620"/>
    </source>
</evidence>
<keyword evidence="3" id="KW-0732">Signal</keyword>
<feature type="signal peptide" evidence="3">
    <location>
        <begin position="1"/>
        <end position="24"/>
    </location>
</feature>